<reference evidence="3 4" key="1">
    <citation type="submission" date="2015-08" db="EMBL/GenBank/DDBJ databases">
        <authorList>
            <person name="Babu N.S."/>
            <person name="Beckwith C.J."/>
            <person name="Beseler K.G."/>
            <person name="Brison A."/>
            <person name="Carone J.V."/>
            <person name="Caskin T.P."/>
            <person name="Diamond M."/>
            <person name="Durham M.E."/>
            <person name="Foxe J.M."/>
            <person name="Go M."/>
            <person name="Henderson B.A."/>
            <person name="Jones I.B."/>
            <person name="McGettigan J.A."/>
            <person name="Micheletti S.J."/>
            <person name="Nasrallah M.E."/>
            <person name="Ortiz D."/>
            <person name="Piller C.R."/>
            <person name="Privatt S.R."/>
            <person name="Schneider S.L."/>
            <person name="Sharp S."/>
            <person name="Smith T.C."/>
            <person name="Stanton J.D."/>
            <person name="Ullery H.E."/>
            <person name="Wilson R.J."/>
            <person name="Serrano M.G."/>
            <person name="Buck G."/>
            <person name="Lee V."/>
            <person name="Wang Y."/>
            <person name="Carvalho R."/>
            <person name="Voegtly L."/>
            <person name="Shi R."/>
            <person name="Duckworth R."/>
            <person name="Johnson A."/>
            <person name="Loviza R."/>
            <person name="Walstead R."/>
            <person name="Shah Z."/>
            <person name="Kiflezghi M."/>
            <person name="Wade K."/>
            <person name="Ball S.L."/>
            <person name="Bradley K.W."/>
            <person name="Asai D.J."/>
            <person name="Bowman C.A."/>
            <person name="Russell D.A."/>
            <person name="Pope W.H."/>
            <person name="Jacobs-Sera D."/>
            <person name="Hendrix R.W."/>
            <person name="Hatfull G.F."/>
        </authorList>
    </citation>
    <scope>NUCLEOTIDE SEQUENCE [LARGE SCALE GENOMIC DNA]</scope>
    <source>
        <strain evidence="3 4">DSM 27648</strain>
    </source>
</reference>
<accession>A0A0K1PNW3</accession>
<name>A0A0K1PNW3_9BACT</name>
<sequence>MATSIQYPFEQVQRHMPGTPGTPGAPLPAAPSSGSPFTIDPNDNSVDFADVGLPWNRRLPPRWLALTGYLLVGVAIGLVLLLGMALSRRERLAHAAGAATGVAATAATISDAVVHLHAAHIDKTCWQGIAPQENPTRLTVSMAIGADGKIRSATSAGGSATMRSCVESYVKTWEFLPQTGTPSMIVPVEVAR</sequence>
<evidence type="ECO:0000256" key="2">
    <source>
        <dbReference type="SAM" id="Phobius"/>
    </source>
</evidence>
<protein>
    <recommendedName>
        <fullName evidence="5">TonB C-terminal domain-containing protein</fullName>
    </recommendedName>
</protein>
<gene>
    <name evidence="3" type="ORF">AKJ09_01884</name>
</gene>
<evidence type="ECO:0000313" key="3">
    <source>
        <dbReference type="EMBL" id="AKU95220.1"/>
    </source>
</evidence>
<organism evidence="3 4">
    <name type="scientific">Labilithrix luteola</name>
    <dbReference type="NCBI Taxonomy" id="1391654"/>
    <lineage>
        <taxon>Bacteria</taxon>
        <taxon>Pseudomonadati</taxon>
        <taxon>Myxococcota</taxon>
        <taxon>Polyangia</taxon>
        <taxon>Polyangiales</taxon>
        <taxon>Labilitrichaceae</taxon>
        <taxon>Labilithrix</taxon>
    </lineage>
</organism>
<evidence type="ECO:0008006" key="5">
    <source>
        <dbReference type="Google" id="ProtNLM"/>
    </source>
</evidence>
<dbReference type="KEGG" id="llu:AKJ09_01884"/>
<keyword evidence="4" id="KW-1185">Reference proteome</keyword>
<dbReference type="AlphaFoldDB" id="A0A0K1PNW3"/>
<keyword evidence="2" id="KW-1133">Transmembrane helix</keyword>
<evidence type="ECO:0000313" key="4">
    <source>
        <dbReference type="Proteomes" id="UP000064967"/>
    </source>
</evidence>
<dbReference type="RefSeq" id="WP_146646704.1">
    <property type="nucleotide sequence ID" value="NZ_CP012333.1"/>
</dbReference>
<keyword evidence="2" id="KW-0472">Membrane</keyword>
<keyword evidence="2" id="KW-0812">Transmembrane</keyword>
<dbReference type="Proteomes" id="UP000064967">
    <property type="component" value="Chromosome"/>
</dbReference>
<dbReference type="STRING" id="1391654.AKJ09_01884"/>
<feature type="region of interest" description="Disordered" evidence="1">
    <location>
        <begin position="13"/>
        <end position="36"/>
    </location>
</feature>
<dbReference type="EMBL" id="CP012333">
    <property type="protein sequence ID" value="AKU95220.1"/>
    <property type="molecule type" value="Genomic_DNA"/>
</dbReference>
<evidence type="ECO:0000256" key="1">
    <source>
        <dbReference type="SAM" id="MobiDB-lite"/>
    </source>
</evidence>
<proteinExistence type="predicted"/>
<feature type="transmembrane region" description="Helical" evidence="2">
    <location>
        <begin position="63"/>
        <end position="86"/>
    </location>
</feature>